<evidence type="ECO:0000256" key="5">
    <source>
        <dbReference type="ARBA" id="ARBA00022729"/>
    </source>
</evidence>
<evidence type="ECO:0000256" key="3">
    <source>
        <dbReference type="ARBA" id="ARBA00022670"/>
    </source>
</evidence>
<feature type="signal peptide" evidence="11 13">
    <location>
        <begin position="1"/>
        <end position="19"/>
    </location>
</feature>
<evidence type="ECO:0000256" key="13">
    <source>
        <dbReference type="RuleBase" id="RU361183"/>
    </source>
</evidence>
<dbReference type="PIRSF" id="PIRSF036365">
    <property type="entry name" value="Astacin_nematoda"/>
    <property type="match status" value="1"/>
</dbReference>
<dbReference type="GO" id="GO:0008270">
    <property type="term" value="F:zinc ion binding"/>
    <property type="evidence" value="ECO:0007669"/>
    <property type="project" value="UniProtKB-UniRule"/>
</dbReference>
<dbReference type="AlphaFoldDB" id="A0A0N5CCM9"/>
<dbReference type="InterPro" id="IPR006026">
    <property type="entry name" value="Peptidase_Metallo"/>
</dbReference>
<keyword evidence="3 12" id="KW-0645">Protease</keyword>
<keyword evidence="5 11" id="KW-0732">Signal</keyword>
<dbReference type="InterPro" id="IPR000859">
    <property type="entry name" value="CUB_dom"/>
</dbReference>
<protein>
    <recommendedName>
        <fullName evidence="11">Zinc metalloproteinase</fullName>
    </recommendedName>
</protein>
<evidence type="ECO:0000256" key="7">
    <source>
        <dbReference type="ARBA" id="ARBA00022833"/>
    </source>
</evidence>
<dbReference type="Proteomes" id="UP000046392">
    <property type="component" value="Unplaced"/>
</dbReference>
<evidence type="ECO:0000256" key="4">
    <source>
        <dbReference type="ARBA" id="ARBA00022723"/>
    </source>
</evidence>
<dbReference type="CDD" id="cd04280">
    <property type="entry name" value="ZnMc_astacin_like"/>
    <property type="match status" value="1"/>
</dbReference>
<keyword evidence="4 12" id="KW-0479">Metal-binding</keyword>
<dbReference type="SMART" id="SM00235">
    <property type="entry name" value="ZnMc"/>
    <property type="match status" value="1"/>
</dbReference>
<dbReference type="WBParaSite" id="SPAL_0001563100.1">
    <property type="protein sequence ID" value="SPAL_0001563100.1"/>
    <property type="gene ID" value="SPAL_0001563100"/>
</dbReference>
<evidence type="ECO:0000313" key="15">
    <source>
        <dbReference type="Proteomes" id="UP000046392"/>
    </source>
</evidence>
<feature type="active site" evidence="12">
    <location>
        <position position="222"/>
    </location>
</feature>
<dbReference type="GO" id="GO:0006508">
    <property type="term" value="P:proteolysis"/>
    <property type="evidence" value="ECO:0007669"/>
    <property type="project" value="UniProtKB-KW"/>
</dbReference>
<keyword evidence="10" id="KW-0325">Glycoprotein</keyword>
<dbReference type="Pfam" id="PF01400">
    <property type="entry name" value="Astacin"/>
    <property type="match status" value="1"/>
</dbReference>
<organism evidence="15 16">
    <name type="scientific">Strongyloides papillosus</name>
    <name type="common">Intestinal threadworm</name>
    <dbReference type="NCBI Taxonomy" id="174720"/>
    <lineage>
        <taxon>Eukaryota</taxon>
        <taxon>Metazoa</taxon>
        <taxon>Ecdysozoa</taxon>
        <taxon>Nematoda</taxon>
        <taxon>Chromadorea</taxon>
        <taxon>Rhabditida</taxon>
        <taxon>Tylenchina</taxon>
        <taxon>Panagrolaimomorpha</taxon>
        <taxon>Strongyloidoidea</taxon>
        <taxon>Strongyloididae</taxon>
        <taxon>Strongyloides</taxon>
    </lineage>
</organism>
<evidence type="ECO:0000313" key="16">
    <source>
        <dbReference type="WBParaSite" id="SPAL_0001563100.1"/>
    </source>
</evidence>
<comment type="caution">
    <text evidence="12">Lacks conserved residue(s) required for the propagation of feature annotation.</text>
</comment>
<dbReference type="GO" id="GO:0005576">
    <property type="term" value="C:extracellular region"/>
    <property type="evidence" value="ECO:0007669"/>
    <property type="project" value="UniProtKB-SubCell"/>
</dbReference>
<keyword evidence="7 12" id="KW-0862">Zinc</keyword>
<evidence type="ECO:0000256" key="6">
    <source>
        <dbReference type="ARBA" id="ARBA00022801"/>
    </source>
</evidence>
<accession>A0A0N5CCM9</accession>
<keyword evidence="6 12" id="KW-0378">Hydrolase</keyword>
<sequence length="474" mass="53077">MTVFKQVLFVLLCLHIVAGFGGLTRLRIQQQTREELSEDGKKTFDKHQKAMEQLAKLSSQVHGVKPPKDDDKLDMGPMSNPSMYQGDMILTEHQAGYLLNEAKMRLEAKNANKTGPEAEKEIVSKLKKQRVFKKDSPFKWKFPIPYYYDGKVPQENVDKAIKGIEQETCIRFQKSQPFKDKAGLRIFPGNGCYAVVGNVAIDKPQDVSIGSGCDAFGLAQHEISHALGIFHEQVRYDRDNYITVDMNSIDPKMRYNFDKTSLANTETFGIPYDYGSVMHYPRYAFGTGDKLTMIPKNPLYLNSIGQGEKMQFNDAKALNLIYCKDKCKGGIKCSNGGYEDPNRCGQCKCPFMLGGPTCSEVAKNPPECGQGNSLVATAEEKTLDVKGAKKCIYEIKGNGKKVKIHIEEGSFTLKDVCNPEIALQIKYHKDKTLVGPTFCGRFSNKDLTSEDDRVLISYVAQSPQAFLKLKYKAV</sequence>
<dbReference type="InterPro" id="IPR024079">
    <property type="entry name" value="MetalloPept_cat_dom_sf"/>
</dbReference>
<evidence type="ECO:0000259" key="14">
    <source>
        <dbReference type="PROSITE" id="PS51864"/>
    </source>
</evidence>
<evidence type="ECO:0000256" key="12">
    <source>
        <dbReference type="PROSITE-ProRule" id="PRU01211"/>
    </source>
</evidence>
<comment type="cofactor">
    <cofactor evidence="12 13">
        <name>Zn(2+)</name>
        <dbReference type="ChEBI" id="CHEBI:29105"/>
    </cofactor>
    <text evidence="12 13">Binds 1 zinc ion per subunit.</text>
</comment>
<evidence type="ECO:0000256" key="2">
    <source>
        <dbReference type="ARBA" id="ARBA00022525"/>
    </source>
</evidence>
<keyword evidence="8 12" id="KW-0482">Metalloprotease</keyword>
<dbReference type="PRINTS" id="PR00480">
    <property type="entry name" value="ASTACIN"/>
</dbReference>
<evidence type="ECO:0000256" key="9">
    <source>
        <dbReference type="ARBA" id="ARBA00023157"/>
    </source>
</evidence>
<reference evidence="16" key="1">
    <citation type="submission" date="2017-02" db="UniProtKB">
        <authorList>
            <consortium name="WormBaseParasite"/>
        </authorList>
    </citation>
    <scope>IDENTIFICATION</scope>
</reference>
<keyword evidence="2 11" id="KW-0964">Secreted</keyword>
<feature type="binding site" evidence="12">
    <location>
        <position position="221"/>
    </location>
    <ligand>
        <name>Zn(2+)</name>
        <dbReference type="ChEBI" id="CHEBI:29105"/>
        <note>catalytic</note>
    </ligand>
</feature>
<dbReference type="InterPro" id="IPR017050">
    <property type="entry name" value="Metallopeptidase_nem"/>
</dbReference>
<evidence type="ECO:0000256" key="11">
    <source>
        <dbReference type="PIRNR" id="PIRNR036365"/>
    </source>
</evidence>
<feature type="chain" id="PRO_5015024202" description="Zinc metalloproteinase" evidence="11 13">
    <location>
        <begin position="20"/>
        <end position="474"/>
    </location>
</feature>
<comment type="subcellular location">
    <subcellularLocation>
        <location evidence="1 11">Secreted</location>
    </subcellularLocation>
</comment>
<dbReference type="PANTHER" id="PTHR10127">
    <property type="entry name" value="DISCOIDIN, CUB, EGF, LAMININ , AND ZINC METALLOPROTEASE DOMAIN CONTAINING"/>
    <property type="match status" value="1"/>
</dbReference>
<feature type="binding site" evidence="12">
    <location>
        <position position="225"/>
    </location>
    <ligand>
        <name>Zn(2+)</name>
        <dbReference type="ChEBI" id="CHEBI:29105"/>
        <note>catalytic</note>
    </ligand>
</feature>
<dbReference type="SUPFAM" id="SSF55486">
    <property type="entry name" value="Metalloproteases ('zincins'), catalytic domain"/>
    <property type="match status" value="1"/>
</dbReference>
<feature type="binding site" evidence="12">
    <location>
        <position position="231"/>
    </location>
    <ligand>
        <name>Zn(2+)</name>
        <dbReference type="ChEBI" id="CHEBI:29105"/>
        <note>catalytic</note>
    </ligand>
</feature>
<evidence type="ECO:0000256" key="1">
    <source>
        <dbReference type="ARBA" id="ARBA00004613"/>
    </source>
</evidence>
<evidence type="ECO:0000256" key="10">
    <source>
        <dbReference type="ARBA" id="ARBA00023180"/>
    </source>
</evidence>
<dbReference type="GO" id="GO:0004222">
    <property type="term" value="F:metalloendopeptidase activity"/>
    <property type="evidence" value="ECO:0007669"/>
    <property type="project" value="UniProtKB-UniRule"/>
</dbReference>
<dbReference type="Pfam" id="PF00431">
    <property type="entry name" value="CUB"/>
    <property type="match status" value="1"/>
</dbReference>
<feature type="domain" description="Peptidase M12A" evidence="14">
    <location>
        <begin position="130"/>
        <end position="324"/>
    </location>
</feature>
<dbReference type="InterPro" id="IPR001506">
    <property type="entry name" value="Peptidase_M12A"/>
</dbReference>
<dbReference type="PROSITE" id="PS51864">
    <property type="entry name" value="ASTACIN"/>
    <property type="match status" value="1"/>
</dbReference>
<name>A0A0N5CCM9_STREA</name>
<evidence type="ECO:0000256" key="8">
    <source>
        <dbReference type="ARBA" id="ARBA00023049"/>
    </source>
</evidence>
<dbReference type="InterPro" id="IPR034035">
    <property type="entry name" value="Astacin-like_dom"/>
</dbReference>
<proteinExistence type="predicted"/>
<keyword evidence="9" id="KW-1015">Disulfide bond</keyword>
<dbReference type="Gene3D" id="3.40.390.10">
    <property type="entry name" value="Collagenase (Catalytic Domain)"/>
    <property type="match status" value="1"/>
</dbReference>
<dbReference type="PANTHER" id="PTHR10127:SF780">
    <property type="entry name" value="METALLOENDOPEPTIDASE"/>
    <property type="match status" value="1"/>
</dbReference>
<keyword evidence="15" id="KW-1185">Reference proteome</keyword>
<dbReference type="GO" id="GO:0018996">
    <property type="term" value="P:molting cycle, collagen and cuticulin-based cuticle"/>
    <property type="evidence" value="ECO:0007669"/>
    <property type="project" value="InterPro"/>
</dbReference>